<organism evidence="1">
    <name type="scientific">Homalodisca liturata</name>
    <dbReference type="NCBI Taxonomy" id="320908"/>
    <lineage>
        <taxon>Eukaryota</taxon>
        <taxon>Metazoa</taxon>
        <taxon>Ecdysozoa</taxon>
        <taxon>Arthropoda</taxon>
        <taxon>Hexapoda</taxon>
        <taxon>Insecta</taxon>
        <taxon>Pterygota</taxon>
        <taxon>Neoptera</taxon>
        <taxon>Paraneoptera</taxon>
        <taxon>Hemiptera</taxon>
        <taxon>Auchenorrhyncha</taxon>
        <taxon>Membracoidea</taxon>
        <taxon>Cicadellidae</taxon>
        <taxon>Cicadellinae</taxon>
        <taxon>Proconiini</taxon>
        <taxon>Homalodisca</taxon>
    </lineage>
</organism>
<dbReference type="EMBL" id="GECU01034055">
    <property type="protein sequence ID" value="JAS73651.1"/>
    <property type="molecule type" value="Transcribed_RNA"/>
</dbReference>
<dbReference type="PANTHER" id="PTHR33332">
    <property type="entry name" value="REVERSE TRANSCRIPTASE DOMAIN-CONTAINING PROTEIN"/>
    <property type="match status" value="1"/>
</dbReference>
<protein>
    <recommendedName>
        <fullName evidence="2">Reverse transcriptase domain-containing protein</fullName>
    </recommendedName>
</protein>
<accession>A0A1B6HGB7</accession>
<feature type="non-terminal residue" evidence="1">
    <location>
        <position position="133"/>
    </location>
</feature>
<dbReference type="PRINTS" id="PR01345">
    <property type="entry name" value="CERVTRCPTASE"/>
</dbReference>
<dbReference type="AlphaFoldDB" id="A0A1B6HGB7"/>
<name>A0A1B6HGB7_9HEMI</name>
<reference evidence="1" key="1">
    <citation type="submission" date="2015-11" db="EMBL/GenBank/DDBJ databases">
        <title>De novo transcriptome assembly of four potential Pierce s Disease insect vectors from Arizona vineyards.</title>
        <authorList>
            <person name="Tassone E.E."/>
        </authorList>
    </citation>
    <scope>NUCLEOTIDE SEQUENCE</scope>
</reference>
<feature type="non-terminal residue" evidence="1">
    <location>
        <position position="1"/>
    </location>
</feature>
<proteinExistence type="predicted"/>
<gene>
    <name evidence="1" type="ORF">g.58256</name>
</gene>
<sequence length="133" mass="15035">LSEIEDWCVRNNMSVNPSKCSCITYHRIKSPVIYVYSISGTSIPRSQCIKDLGVIFASDMGFSGHIDHISSKANKMLGFIARFSRGIDNPSALRSLYCSLVRQLVEYASPVWSPYTVGNRTRLEALQRKRLCR</sequence>
<evidence type="ECO:0008006" key="2">
    <source>
        <dbReference type="Google" id="ProtNLM"/>
    </source>
</evidence>
<evidence type="ECO:0000313" key="1">
    <source>
        <dbReference type="EMBL" id="JAS73651.1"/>
    </source>
</evidence>